<feature type="domain" description="DUF7737" evidence="3">
    <location>
        <begin position="786"/>
        <end position="889"/>
    </location>
</feature>
<dbReference type="Proteomes" id="UP000319383">
    <property type="component" value="Chromosome"/>
</dbReference>
<dbReference type="RefSeq" id="WP_145377058.1">
    <property type="nucleotide sequence ID" value="NZ_CP036276.1"/>
</dbReference>
<dbReference type="AlphaFoldDB" id="A0A517ZQI7"/>
<organism evidence="4 5">
    <name type="scientific">Symmachiella dynata</name>
    <dbReference type="NCBI Taxonomy" id="2527995"/>
    <lineage>
        <taxon>Bacteria</taxon>
        <taxon>Pseudomonadati</taxon>
        <taxon>Planctomycetota</taxon>
        <taxon>Planctomycetia</taxon>
        <taxon>Planctomycetales</taxon>
        <taxon>Planctomycetaceae</taxon>
        <taxon>Symmachiella</taxon>
    </lineage>
</organism>
<feature type="domain" description="DUF4132" evidence="2">
    <location>
        <begin position="480"/>
        <end position="659"/>
    </location>
</feature>
<dbReference type="Pfam" id="PF13569">
    <property type="entry name" value="DUF4132"/>
    <property type="match status" value="1"/>
</dbReference>
<evidence type="ECO:0000313" key="5">
    <source>
        <dbReference type="Proteomes" id="UP000319383"/>
    </source>
</evidence>
<sequence length="898" mass="100818">MVSQVSNPDIADMGSEPTAARHNAEKQIAQLVAEVKQNNELEASKPHFGGWLAAAMQLNDEASAIRRGSGKISLKDYESGRNIQTANHATQKAAVALALKHLGNQNFIDLTTDQVCDVVLSSLLRRKLPYTDVEIVGLLTPLANVSFIITGLPITPILANVERHVAEHGLCNSIRQQLQRMATEYNSGSVYSDARKAGQRIEALLAMPACDAKAFESLESKCKVDPNDADSPIASVALDFNTGEAWTNALLIELGKMPDESRNRWHEFLRHCSTAKGSKPTKKFIKQSRECLDGIGTSEFVRVTVSILAAIGQPGECQRFDYGYRIEYSEETEIHDTHIDCLRGLVWTTSLVNDESLISGVGDAAEKCFQKIREVGPRSPKIGNACLIALSTLASDCAIAQLGRLQSRAKHISTRKQIAKAFQTAASNAGMVEEDLVEISVPRYGLTRVGQLHEKIAGFTAEATINAHQKHQLIWRRPDGSIQKTVPKAVKETCSDQLKQLKKRLKDIDILMPSLRYRIEHLYLTERSWNLSDFRKRFLDHPLVGVVACRLIWNVGQDASITAVMWHEGQWVTSAGHSFLPDPECRISLWHPMHCSANEVLQWRQWLDAHQVSQPFKQAHREVYVVTDAERETVDRSLRFSSHIIRQHQFAALCQQRGWRYDLQGDWDSWNAPSLDLPQQGLHIAFYVDPLEGDTNITQNFVYTHVATSHVQFFALQDGAPELATPLPLETIDPIVFSEVMRDVDLFVGVTSIGNDPEWREREGVAEHDDYWEQFSFGELSQSALTRRKALEQILPRLEIADQCRLDGRFLIVDGKLRTYKIHLGSSNILMSPNDRYLCIVQKRGGGTRRTDNLYLPFEGDNTLSLILSKAYLLAKDDKIKDTTIVNQIRTDHEPIRS</sequence>
<dbReference type="Pfam" id="PF24879">
    <property type="entry name" value="DUF7737"/>
    <property type="match status" value="1"/>
</dbReference>
<dbReference type="InterPro" id="IPR025406">
    <property type="entry name" value="DUF4132"/>
</dbReference>
<evidence type="ECO:0000259" key="2">
    <source>
        <dbReference type="Pfam" id="PF13569"/>
    </source>
</evidence>
<dbReference type="InterPro" id="IPR056639">
    <property type="entry name" value="DUF7737"/>
</dbReference>
<name>A0A517ZQI7_9PLAN</name>
<feature type="region of interest" description="Disordered" evidence="1">
    <location>
        <begin position="1"/>
        <end position="22"/>
    </location>
</feature>
<dbReference type="EMBL" id="CP036276">
    <property type="protein sequence ID" value="QDU44754.1"/>
    <property type="molecule type" value="Genomic_DNA"/>
</dbReference>
<accession>A0A517ZQI7</accession>
<keyword evidence="5" id="KW-1185">Reference proteome</keyword>
<reference evidence="4 5" key="1">
    <citation type="submission" date="2019-02" db="EMBL/GenBank/DDBJ databases">
        <title>Deep-cultivation of Planctomycetes and their phenomic and genomic characterization uncovers novel biology.</title>
        <authorList>
            <person name="Wiegand S."/>
            <person name="Jogler M."/>
            <person name="Boedeker C."/>
            <person name="Pinto D."/>
            <person name="Vollmers J."/>
            <person name="Rivas-Marin E."/>
            <person name="Kohn T."/>
            <person name="Peeters S.H."/>
            <person name="Heuer A."/>
            <person name="Rast P."/>
            <person name="Oberbeckmann S."/>
            <person name="Bunk B."/>
            <person name="Jeske O."/>
            <person name="Meyerdierks A."/>
            <person name="Storesund J.E."/>
            <person name="Kallscheuer N."/>
            <person name="Luecker S."/>
            <person name="Lage O.M."/>
            <person name="Pohl T."/>
            <person name="Merkel B.J."/>
            <person name="Hornburger P."/>
            <person name="Mueller R.-W."/>
            <person name="Bruemmer F."/>
            <person name="Labrenz M."/>
            <person name="Spormann A.M."/>
            <person name="Op den Camp H."/>
            <person name="Overmann J."/>
            <person name="Amann R."/>
            <person name="Jetten M.S.M."/>
            <person name="Mascher T."/>
            <person name="Medema M.H."/>
            <person name="Devos D.P."/>
            <person name="Kaster A.-K."/>
            <person name="Ovreas L."/>
            <person name="Rohde M."/>
            <person name="Galperin M.Y."/>
            <person name="Jogler C."/>
        </authorList>
    </citation>
    <scope>NUCLEOTIDE SEQUENCE [LARGE SCALE GENOMIC DNA]</scope>
    <source>
        <strain evidence="4 5">Mal52</strain>
    </source>
</reference>
<evidence type="ECO:0000313" key="4">
    <source>
        <dbReference type="EMBL" id="QDU44754.1"/>
    </source>
</evidence>
<evidence type="ECO:0000256" key="1">
    <source>
        <dbReference type="SAM" id="MobiDB-lite"/>
    </source>
</evidence>
<protein>
    <submittedName>
        <fullName evidence="4">Uncharacterized protein</fullName>
    </submittedName>
</protein>
<proteinExistence type="predicted"/>
<evidence type="ECO:0000259" key="3">
    <source>
        <dbReference type="Pfam" id="PF24879"/>
    </source>
</evidence>
<dbReference type="KEGG" id="sdyn:Mal52_32400"/>
<gene>
    <name evidence="4" type="ORF">Mal52_32400</name>
</gene>